<name>A0A2L0F3N4_SORCE</name>
<evidence type="ECO:0000256" key="2">
    <source>
        <dbReference type="ARBA" id="ARBA00022840"/>
    </source>
</evidence>
<feature type="region of interest" description="Disordered" evidence="3">
    <location>
        <begin position="329"/>
        <end position="352"/>
    </location>
</feature>
<dbReference type="OrthoDB" id="580874at2"/>
<dbReference type="PANTHER" id="PTHR19375">
    <property type="entry name" value="HEAT SHOCK PROTEIN 70KDA"/>
    <property type="match status" value="1"/>
</dbReference>
<dbReference type="GO" id="GO:0140662">
    <property type="term" value="F:ATP-dependent protein folding chaperone"/>
    <property type="evidence" value="ECO:0007669"/>
    <property type="project" value="InterPro"/>
</dbReference>
<organism evidence="4 5">
    <name type="scientific">Sorangium cellulosum</name>
    <name type="common">Polyangium cellulosum</name>
    <dbReference type="NCBI Taxonomy" id="56"/>
    <lineage>
        <taxon>Bacteria</taxon>
        <taxon>Pseudomonadati</taxon>
        <taxon>Myxococcota</taxon>
        <taxon>Polyangia</taxon>
        <taxon>Polyangiales</taxon>
        <taxon>Polyangiaceae</taxon>
        <taxon>Sorangium</taxon>
    </lineage>
</organism>
<feature type="compositionally biased region" description="Acidic residues" evidence="3">
    <location>
        <begin position="124"/>
        <end position="134"/>
    </location>
</feature>
<dbReference type="Pfam" id="PF12531">
    <property type="entry name" value="DUF3731"/>
    <property type="match status" value="1"/>
</dbReference>
<protein>
    <submittedName>
        <fullName evidence="4">Molecular chaperone DnaK</fullName>
    </submittedName>
</protein>
<dbReference type="Proteomes" id="UP000238348">
    <property type="component" value="Chromosome"/>
</dbReference>
<dbReference type="InterPro" id="IPR021030">
    <property type="entry name" value="DUF3731"/>
</dbReference>
<feature type="compositionally biased region" description="Low complexity" evidence="3">
    <location>
        <begin position="331"/>
        <end position="352"/>
    </location>
</feature>
<dbReference type="AlphaFoldDB" id="A0A2L0F3N4"/>
<dbReference type="CDD" id="cd10170">
    <property type="entry name" value="ASKHA_NBD_HSP70"/>
    <property type="match status" value="1"/>
</dbReference>
<sequence>MSALAKNRSLIVGIDLGTSHTVVAWAERDAAPDAIRVFSIPQLVTGTEIEARPLLPSLLYAPLPGEAPADPFGDAPFAIGEHARRRGGEVPGRLVASAKSWLCHPGVDRTAPILPWGARGADPSADDAGDADDGGDAKEGAGAPPRVSPLDASARILAHVRRTWDDAFPGHPLAAQEVVLTVPASFDQVARELTVEAARRAGLSVRLLEEPQAAFYDFMRLAGPEGLGAVLDRSGGEALVLVCDVGGGTTDLSLIRVARGAAGAPVEVSRVAVGHHLLLGGDNMDLALAHLCEPRLVGAGERLDPARFGQLVLACRAAKERLLGGSGGAGAADAQAADGPRADVQAAPPDDAPVTVLSRGARLVGGALTTRLGREEAERVVLSGFFPEAPRGARPQRGKGGLVAFGLPYERDVAITRHVAWFFARHAPESPGPTALLLNGGVFRARRVAERLAHVIERWGGPPLDVLPYADPDLAVARGAVAYGLALAGRGVRIEGGAARGYYVGLEPPAGGGPRPGVCVVPRGAKEGSVHAAVGRTFALVVGRPVRFDLFASDDARVDRAGDLVPLEEDRFEALPPVAVAFDAGDAARAAAGKQAEVHVQIEGELTAIGTLDLACVEVGVPAPRRFRLAFQLRADGRSARGDEAEGGAPGGAAGAARAGHPAERAVARAGAAATPGGKRLDEAREAIERVFGKGRPDVAPREVKNLIRELERVLGERATWTTETARVLLDTLLPSARSRRRSADHERVFWSLAGYCLRPGFGDAGDPARVAAVAPLFAERLAFPQEARSWQQFWIAWRRIAAGLDEALQVAIRDLADPFLAPAEQRLKKPKGVKPEALGDLLELCASLERVPAGRRSELGAWILERTWTDRDPRLWAAIGRLGARVPTYASVHHVVSPAAAERWLDHLLREKWEGLPSAAPAAVQLARRTGDRARDVSDRTRGEVERRLVKVGAPEAWVRAVREVVAVEEAERAAFFGEGLPVGLRLVGE</sequence>
<proteinExistence type="predicted"/>
<dbReference type="EMBL" id="CP012673">
    <property type="protein sequence ID" value="AUX46198.1"/>
    <property type="molecule type" value="Genomic_DNA"/>
</dbReference>
<dbReference type="SUPFAM" id="SSF53067">
    <property type="entry name" value="Actin-like ATPase domain"/>
    <property type="match status" value="2"/>
</dbReference>
<keyword evidence="2" id="KW-0067">ATP-binding</keyword>
<feature type="region of interest" description="Disordered" evidence="3">
    <location>
        <begin position="114"/>
        <end position="148"/>
    </location>
</feature>
<evidence type="ECO:0000313" key="4">
    <source>
        <dbReference type="EMBL" id="AUX46198.1"/>
    </source>
</evidence>
<accession>A0A2L0F3N4</accession>
<gene>
    <name evidence="4" type="primary">dnaK</name>
    <name evidence="4" type="ORF">SOCE26_077030</name>
</gene>
<dbReference type="Gene3D" id="3.30.420.40">
    <property type="match status" value="2"/>
</dbReference>
<dbReference type="Pfam" id="PF00012">
    <property type="entry name" value="HSP70"/>
    <property type="match status" value="1"/>
</dbReference>
<dbReference type="InterPro" id="IPR043129">
    <property type="entry name" value="ATPase_NBD"/>
</dbReference>
<reference evidence="4 5" key="1">
    <citation type="submission" date="2015-09" db="EMBL/GenBank/DDBJ databases">
        <title>Sorangium comparison.</title>
        <authorList>
            <person name="Zaburannyi N."/>
            <person name="Bunk B."/>
            <person name="Overmann J."/>
            <person name="Mueller R."/>
        </authorList>
    </citation>
    <scope>NUCLEOTIDE SEQUENCE [LARGE SCALE GENOMIC DNA]</scope>
    <source>
        <strain evidence="4 5">So ce26</strain>
    </source>
</reference>
<keyword evidence="1" id="KW-0547">Nucleotide-binding</keyword>
<dbReference type="RefSeq" id="WP_104984445.1">
    <property type="nucleotide sequence ID" value="NZ_CP012673.1"/>
</dbReference>
<evidence type="ECO:0000256" key="3">
    <source>
        <dbReference type="SAM" id="MobiDB-lite"/>
    </source>
</evidence>
<dbReference type="GO" id="GO:0005524">
    <property type="term" value="F:ATP binding"/>
    <property type="evidence" value="ECO:0007669"/>
    <property type="project" value="UniProtKB-KW"/>
</dbReference>
<evidence type="ECO:0000256" key="1">
    <source>
        <dbReference type="ARBA" id="ARBA00022741"/>
    </source>
</evidence>
<evidence type="ECO:0000313" key="5">
    <source>
        <dbReference type="Proteomes" id="UP000238348"/>
    </source>
</evidence>
<feature type="region of interest" description="Disordered" evidence="3">
    <location>
        <begin position="639"/>
        <end position="662"/>
    </location>
</feature>
<dbReference type="InterPro" id="IPR013126">
    <property type="entry name" value="Hsp_70_fam"/>
</dbReference>